<accession>A0A0R3WPL1</accession>
<feature type="region of interest" description="Disordered" evidence="1">
    <location>
        <begin position="340"/>
        <end position="367"/>
    </location>
</feature>
<evidence type="ECO:0000313" key="4">
    <source>
        <dbReference type="WBParaSite" id="TTAC_0000270101-mRNA-1"/>
    </source>
</evidence>
<protein>
    <submittedName>
        <fullName evidence="4">CABIT domain-containing protein</fullName>
    </submittedName>
</protein>
<name>A0A0R3WPL1_HYDTA</name>
<dbReference type="STRING" id="6205.A0A0R3WPL1"/>
<sequence length="367" mass="40358">MVESNLVFFFQEGLFYQVRVIELRHNRHPHHVLYKDQLGSLLAVPEIPDIGHFPLPRRGMVMVSAEPTTGCSVEYPSIGVCWSFCISHLTWLAPNTGGACLQHNSTVGIHAGNVLQYARVLESTLSCDLLTHTIGGLGVNSDSVLLRLDSSHKVVVTFIRQPEFLELGRQVVISVNNVARAVGTVTAFEHLTTAFSNPPLAVPDSIFSITSATAASSSPWHTVLNSPSDSSFESLLSQVGIDPQGSHTNFVSEAPIPPELEASENLSSIIQHNRRRQRNAKRRRKAAARLALMAAPISEVASSTSTWNSNSNGSMPLMMGCGEREMKCEDVNVENSQSLMHSATITNAPTYSLTSQRRRKRKRRHKR</sequence>
<feature type="compositionally biased region" description="Basic residues" evidence="1">
    <location>
        <begin position="356"/>
        <end position="367"/>
    </location>
</feature>
<reference evidence="2 3" key="2">
    <citation type="submission" date="2018-11" db="EMBL/GenBank/DDBJ databases">
        <authorList>
            <consortium name="Pathogen Informatics"/>
        </authorList>
    </citation>
    <scope>NUCLEOTIDE SEQUENCE [LARGE SCALE GENOMIC DNA]</scope>
</reference>
<dbReference type="OrthoDB" id="10513112at2759"/>
<keyword evidence="3" id="KW-1185">Reference proteome</keyword>
<dbReference type="Proteomes" id="UP000274429">
    <property type="component" value="Unassembled WGS sequence"/>
</dbReference>
<organism evidence="4">
    <name type="scientific">Hydatigena taeniaeformis</name>
    <name type="common">Feline tapeworm</name>
    <name type="synonym">Taenia taeniaeformis</name>
    <dbReference type="NCBI Taxonomy" id="6205"/>
    <lineage>
        <taxon>Eukaryota</taxon>
        <taxon>Metazoa</taxon>
        <taxon>Spiralia</taxon>
        <taxon>Lophotrochozoa</taxon>
        <taxon>Platyhelminthes</taxon>
        <taxon>Cestoda</taxon>
        <taxon>Eucestoda</taxon>
        <taxon>Cyclophyllidea</taxon>
        <taxon>Taeniidae</taxon>
        <taxon>Hydatigera</taxon>
    </lineage>
</organism>
<evidence type="ECO:0000313" key="2">
    <source>
        <dbReference type="EMBL" id="VDM20878.1"/>
    </source>
</evidence>
<evidence type="ECO:0000256" key="1">
    <source>
        <dbReference type="SAM" id="MobiDB-lite"/>
    </source>
</evidence>
<evidence type="ECO:0000313" key="3">
    <source>
        <dbReference type="Proteomes" id="UP000274429"/>
    </source>
</evidence>
<gene>
    <name evidence="2" type="ORF">TTAC_LOCUS2686</name>
</gene>
<dbReference type="AlphaFoldDB" id="A0A0R3WPL1"/>
<reference evidence="4" key="1">
    <citation type="submission" date="2017-02" db="UniProtKB">
        <authorList>
            <consortium name="WormBaseParasite"/>
        </authorList>
    </citation>
    <scope>IDENTIFICATION</scope>
</reference>
<feature type="compositionally biased region" description="Polar residues" evidence="1">
    <location>
        <begin position="340"/>
        <end position="355"/>
    </location>
</feature>
<proteinExistence type="predicted"/>
<dbReference type="EMBL" id="UYWX01001378">
    <property type="protein sequence ID" value="VDM20878.1"/>
    <property type="molecule type" value="Genomic_DNA"/>
</dbReference>
<dbReference type="WBParaSite" id="TTAC_0000270101-mRNA-1">
    <property type="protein sequence ID" value="TTAC_0000270101-mRNA-1"/>
    <property type="gene ID" value="TTAC_0000270101"/>
</dbReference>